<keyword evidence="2" id="KW-1185">Reference proteome</keyword>
<dbReference type="RefSeq" id="WP_318952920.1">
    <property type="nucleotide sequence ID" value="NZ_CP137555.1"/>
</dbReference>
<organism evidence="1 2">
    <name type="scientific">Microbulbifer pacificus</name>
    <dbReference type="NCBI Taxonomy" id="407164"/>
    <lineage>
        <taxon>Bacteria</taxon>
        <taxon>Pseudomonadati</taxon>
        <taxon>Pseudomonadota</taxon>
        <taxon>Gammaproteobacteria</taxon>
        <taxon>Cellvibrionales</taxon>
        <taxon>Microbulbiferaceae</taxon>
        <taxon>Microbulbifer</taxon>
    </lineage>
</organism>
<evidence type="ECO:0000313" key="1">
    <source>
        <dbReference type="EMBL" id="WOX04442.1"/>
    </source>
</evidence>
<gene>
    <name evidence="1" type="ORF">R5R33_11895</name>
</gene>
<dbReference type="KEGG" id="mpaf:R5R33_11895"/>
<dbReference type="AlphaFoldDB" id="A0AAU0MWF9"/>
<name>A0AAU0MWF9_9GAMM</name>
<dbReference type="EMBL" id="CP137555">
    <property type="protein sequence ID" value="WOX04442.1"/>
    <property type="molecule type" value="Genomic_DNA"/>
</dbReference>
<dbReference type="Proteomes" id="UP001302477">
    <property type="component" value="Chromosome"/>
</dbReference>
<reference evidence="1 2" key="1">
    <citation type="submission" date="2023-10" db="EMBL/GenBank/DDBJ databases">
        <title>Description of Microbulbifer bruguierae sp. nov., isolated from the sediments of mangrove plant Bruguiera sexangula and comparative genomic analyses of the genus Microbulbifer.</title>
        <authorList>
            <person name="Long M."/>
        </authorList>
    </citation>
    <scope>NUCLEOTIDE SEQUENCE [LARGE SCALE GENOMIC DNA]</scope>
    <source>
        <strain evidence="1 2">SPO729</strain>
    </source>
</reference>
<evidence type="ECO:0000313" key="2">
    <source>
        <dbReference type="Proteomes" id="UP001302477"/>
    </source>
</evidence>
<proteinExistence type="predicted"/>
<sequence>MRFGILLILLQSMLLCAEGRAESQLLQLDSSDKVVRVLLLNSSQQQQEETDDPAAVAPPQPRIILAAVAAPDSKPVAIPSSAARAAHSIRGPPTRQ</sequence>
<protein>
    <submittedName>
        <fullName evidence="1">Uncharacterized protein</fullName>
    </submittedName>
</protein>
<accession>A0AAU0MWF9</accession>